<dbReference type="PANTHER" id="PTHR47245">
    <property type="entry name" value="PEPTIDYLPROLYL ISOMERASE"/>
    <property type="match status" value="1"/>
</dbReference>
<accession>A0ABS0QJD9</accession>
<reference evidence="5 6" key="1">
    <citation type="submission" date="2020-12" db="EMBL/GenBank/DDBJ databases">
        <title>WGS of Thermoactinomyces spp.</title>
        <authorList>
            <person name="Cheng K."/>
        </authorList>
    </citation>
    <scope>NUCLEOTIDE SEQUENCE [LARGE SCALE GENOMIC DNA]</scope>
    <source>
        <strain evidence="6">CICC 10650\ACCC 41061</strain>
    </source>
</reference>
<dbReference type="InterPro" id="IPR050245">
    <property type="entry name" value="PrsA_foldase"/>
</dbReference>
<dbReference type="SUPFAM" id="SSF54534">
    <property type="entry name" value="FKBP-like"/>
    <property type="match status" value="1"/>
</dbReference>
<dbReference type="Proteomes" id="UP000641910">
    <property type="component" value="Unassembled WGS sequence"/>
</dbReference>
<dbReference type="Pfam" id="PF13616">
    <property type="entry name" value="Rotamase_3"/>
    <property type="match status" value="1"/>
</dbReference>
<evidence type="ECO:0000256" key="3">
    <source>
        <dbReference type="SAM" id="SignalP"/>
    </source>
</evidence>
<evidence type="ECO:0000256" key="2">
    <source>
        <dbReference type="SAM" id="MobiDB-lite"/>
    </source>
</evidence>
<dbReference type="GO" id="GO:0016853">
    <property type="term" value="F:isomerase activity"/>
    <property type="evidence" value="ECO:0007669"/>
    <property type="project" value="UniProtKB-KW"/>
</dbReference>
<feature type="domain" description="PpiC" evidence="4">
    <location>
        <begin position="186"/>
        <end position="291"/>
    </location>
</feature>
<name>A0ABS0QJD9_THEVU</name>
<feature type="signal peptide" evidence="3">
    <location>
        <begin position="1"/>
        <end position="28"/>
    </location>
</feature>
<dbReference type="PROSITE" id="PS50198">
    <property type="entry name" value="PPIC_PPIASE_2"/>
    <property type="match status" value="1"/>
</dbReference>
<gene>
    <name evidence="5" type="ORF">I8U22_11025</name>
</gene>
<dbReference type="PROSITE" id="PS51257">
    <property type="entry name" value="PROKAR_LIPOPROTEIN"/>
    <property type="match status" value="1"/>
</dbReference>
<feature type="chain" id="PRO_5046345257" evidence="3">
    <location>
        <begin position="29"/>
        <end position="334"/>
    </location>
</feature>
<dbReference type="RefSeq" id="WP_037997989.1">
    <property type="nucleotide sequence ID" value="NZ_CP036487.1"/>
</dbReference>
<dbReference type="InterPro" id="IPR000297">
    <property type="entry name" value="PPIase_PpiC"/>
</dbReference>
<dbReference type="PANTHER" id="PTHR47245:SF2">
    <property type="entry name" value="PEPTIDYL-PROLYL CIS-TRANS ISOMERASE HP_0175-RELATED"/>
    <property type="match status" value="1"/>
</dbReference>
<keyword evidence="1 5" id="KW-0413">Isomerase</keyword>
<organism evidence="5 6">
    <name type="scientific">Thermoactinomyces vulgaris</name>
    <dbReference type="NCBI Taxonomy" id="2026"/>
    <lineage>
        <taxon>Bacteria</taxon>
        <taxon>Bacillati</taxon>
        <taxon>Bacillota</taxon>
        <taxon>Bacilli</taxon>
        <taxon>Bacillales</taxon>
        <taxon>Thermoactinomycetaceae</taxon>
        <taxon>Thermoactinomyces</taxon>
    </lineage>
</organism>
<proteinExistence type="predicted"/>
<dbReference type="EMBL" id="JAECVU010000007">
    <property type="protein sequence ID" value="MBH8589342.1"/>
    <property type="molecule type" value="Genomic_DNA"/>
</dbReference>
<evidence type="ECO:0000313" key="6">
    <source>
        <dbReference type="Proteomes" id="UP000641910"/>
    </source>
</evidence>
<feature type="region of interest" description="Disordered" evidence="2">
    <location>
        <begin position="200"/>
        <end position="222"/>
    </location>
</feature>
<keyword evidence="1" id="KW-0697">Rotamase</keyword>
<evidence type="ECO:0000256" key="1">
    <source>
        <dbReference type="PROSITE-ProRule" id="PRU00278"/>
    </source>
</evidence>
<dbReference type="Gene3D" id="3.10.50.40">
    <property type="match status" value="1"/>
</dbReference>
<sequence>MRLSKKWIAGTLAFVLILSATIAGCAMGKDNKEEEQTAGAMEFQPLDTTSKKVVAEYKGGKVVEGDLNRYINIIAYLDPQLSFMMSSIKDNQELKTELAKEYAARQYMLTKIKDDASFAKQADETIKQIEEGLKQQAGQEQGQNNPQTLDEAIKGKGFDKTQLRQFFVEYHRVNKYYDEQLKGQTYDYVKVQHVLVSINDGSQQDQPKRTEEQAKKRAEEVKKKLDDGGDFAKLVKEYSDDPGSKDSNGVYEGTPDQFVPEFAKACRELPLNQISDPIKTDYGFHIVKVLDRGKKPVDEADEQVKMQKRQEVYDQLVKEELGFKSLLSNDQKGS</sequence>
<evidence type="ECO:0000259" key="4">
    <source>
        <dbReference type="PROSITE" id="PS50198"/>
    </source>
</evidence>
<keyword evidence="6" id="KW-1185">Reference proteome</keyword>
<protein>
    <submittedName>
        <fullName evidence="5">Peptidylprolyl isomerase</fullName>
    </submittedName>
</protein>
<feature type="compositionally biased region" description="Basic and acidic residues" evidence="2">
    <location>
        <begin position="206"/>
        <end position="222"/>
    </location>
</feature>
<evidence type="ECO:0000313" key="5">
    <source>
        <dbReference type="EMBL" id="MBH8589342.1"/>
    </source>
</evidence>
<comment type="caution">
    <text evidence="5">The sequence shown here is derived from an EMBL/GenBank/DDBJ whole genome shotgun (WGS) entry which is preliminary data.</text>
</comment>
<keyword evidence="3" id="KW-0732">Signal</keyword>
<dbReference type="InterPro" id="IPR046357">
    <property type="entry name" value="PPIase_dom_sf"/>
</dbReference>